<feature type="transmembrane region" description="Helical" evidence="1">
    <location>
        <begin position="238"/>
        <end position="260"/>
    </location>
</feature>
<proteinExistence type="predicted"/>
<protein>
    <recommendedName>
        <fullName evidence="4">ABC-2 type transport system permease protein</fullName>
    </recommendedName>
</protein>
<feature type="transmembrane region" description="Helical" evidence="1">
    <location>
        <begin position="42"/>
        <end position="62"/>
    </location>
</feature>
<dbReference type="AlphaFoldDB" id="A0A1G9HQV9"/>
<feature type="transmembrane region" description="Helical" evidence="1">
    <location>
        <begin position="192"/>
        <end position="210"/>
    </location>
</feature>
<dbReference type="RefSeq" id="WP_093248585.1">
    <property type="nucleotide sequence ID" value="NZ_FNGP01000001.1"/>
</dbReference>
<dbReference type="EMBL" id="FNGP01000001">
    <property type="protein sequence ID" value="SDL15186.1"/>
    <property type="molecule type" value="Genomic_DNA"/>
</dbReference>
<dbReference type="Proteomes" id="UP000199475">
    <property type="component" value="Unassembled WGS sequence"/>
</dbReference>
<feature type="transmembrane region" description="Helical" evidence="1">
    <location>
        <begin position="117"/>
        <end position="146"/>
    </location>
</feature>
<sequence>MTTAPLDRTHAQFRRGEATPLRFANVLTVEFRKLLATRANQVLALLTLGSALVVAALIVAFYDTLFDGAANHWLVGAFLIRMPVQYLFAPLIVLLLTSEWGTRSVMTTFTLVPRRGLIMAAKGIVTAVTTLVVWGLVAGLGVASTYLGRDVAGMDTAGMWIPAKDVALDLLAFGLFMASAFAIALLVQNSAAAIAIVLVGPMAVQILRQFGQWMNEAFAWIDMNGVAQQMQMGGDPGLWPQLLVASVVWVVLPLVAGIWWTSRREAA</sequence>
<evidence type="ECO:0000313" key="2">
    <source>
        <dbReference type="EMBL" id="SDL15186.1"/>
    </source>
</evidence>
<gene>
    <name evidence="2" type="ORF">SAMN04488242_0463</name>
</gene>
<keyword evidence="1" id="KW-0472">Membrane</keyword>
<reference evidence="2 3" key="1">
    <citation type="submission" date="2016-10" db="EMBL/GenBank/DDBJ databases">
        <authorList>
            <person name="de Groot N.N."/>
        </authorList>
    </citation>
    <scope>NUCLEOTIDE SEQUENCE [LARGE SCALE GENOMIC DNA]</scope>
    <source>
        <strain evidence="2 3">CGMCC 1.9159</strain>
    </source>
</reference>
<keyword evidence="3" id="KW-1185">Reference proteome</keyword>
<organism evidence="2 3">
    <name type="scientific">Tessaracoccus oleiagri</name>
    <dbReference type="NCBI Taxonomy" id="686624"/>
    <lineage>
        <taxon>Bacteria</taxon>
        <taxon>Bacillati</taxon>
        <taxon>Actinomycetota</taxon>
        <taxon>Actinomycetes</taxon>
        <taxon>Propionibacteriales</taxon>
        <taxon>Propionibacteriaceae</taxon>
        <taxon>Tessaracoccus</taxon>
    </lineage>
</organism>
<feature type="transmembrane region" description="Helical" evidence="1">
    <location>
        <begin position="74"/>
        <end position="96"/>
    </location>
</feature>
<evidence type="ECO:0000313" key="3">
    <source>
        <dbReference type="Proteomes" id="UP000199475"/>
    </source>
</evidence>
<feature type="transmembrane region" description="Helical" evidence="1">
    <location>
        <begin position="166"/>
        <end position="187"/>
    </location>
</feature>
<evidence type="ECO:0000256" key="1">
    <source>
        <dbReference type="SAM" id="Phobius"/>
    </source>
</evidence>
<dbReference type="STRING" id="686624.SAMN04488242_0463"/>
<keyword evidence="1" id="KW-0812">Transmembrane</keyword>
<dbReference type="OrthoDB" id="3822725at2"/>
<keyword evidence="1" id="KW-1133">Transmembrane helix</keyword>
<accession>A0A1G9HQV9</accession>
<name>A0A1G9HQV9_9ACTN</name>
<evidence type="ECO:0008006" key="4">
    <source>
        <dbReference type="Google" id="ProtNLM"/>
    </source>
</evidence>